<accession>A0A1F4ZAD4</accession>
<feature type="transmembrane region" description="Helical" evidence="1">
    <location>
        <begin position="21"/>
        <end position="37"/>
    </location>
</feature>
<dbReference type="EMBL" id="MEXN01000007">
    <property type="protein sequence ID" value="OGD03369.1"/>
    <property type="molecule type" value="Genomic_DNA"/>
</dbReference>
<protein>
    <submittedName>
        <fullName evidence="2">Uncharacterized protein</fullName>
    </submittedName>
</protein>
<organism evidence="2 3">
    <name type="scientific">Candidatus Amesbacteria bacterium RIFCSPLOWO2_01_FULL_48_25</name>
    <dbReference type="NCBI Taxonomy" id="1797259"/>
    <lineage>
        <taxon>Bacteria</taxon>
        <taxon>Candidatus Amesiibacteriota</taxon>
    </lineage>
</organism>
<reference evidence="2 3" key="1">
    <citation type="journal article" date="2016" name="Nat. Commun.">
        <title>Thousands of microbial genomes shed light on interconnected biogeochemical processes in an aquifer system.</title>
        <authorList>
            <person name="Anantharaman K."/>
            <person name="Brown C.T."/>
            <person name="Hug L.A."/>
            <person name="Sharon I."/>
            <person name="Castelle C.J."/>
            <person name="Probst A.J."/>
            <person name="Thomas B.C."/>
            <person name="Singh A."/>
            <person name="Wilkins M.J."/>
            <person name="Karaoz U."/>
            <person name="Brodie E.L."/>
            <person name="Williams K.H."/>
            <person name="Hubbard S.S."/>
            <person name="Banfield J.F."/>
        </authorList>
    </citation>
    <scope>NUCLEOTIDE SEQUENCE [LARGE SCALE GENOMIC DNA]</scope>
</reference>
<keyword evidence="1" id="KW-0472">Membrane</keyword>
<name>A0A1F4ZAD4_9BACT</name>
<keyword evidence="1" id="KW-0812">Transmembrane</keyword>
<dbReference type="Proteomes" id="UP000177080">
    <property type="component" value="Unassembled WGS sequence"/>
</dbReference>
<feature type="transmembrane region" description="Helical" evidence="1">
    <location>
        <begin position="43"/>
        <end position="66"/>
    </location>
</feature>
<gene>
    <name evidence="2" type="ORF">A2989_00875</name>
</gene>
<dbReference type="AlphaFoldDB" id="A0A1F4ZAD4"/>
<comment type="caution">
    <text evidence="2">The sequence shown here is derived from an EMBL/GenBank/DDBJ whole genome shotgun (WGS) entry which is preliminary data.</text>
</comment>
<evidence type="ECO:0000313" key="3">
    <source>
        <dbReference type="Proteomes" id="UP000177080"/>
    </source>
</evidence>
<proteinExistence type="predicted"/>
<sequence length="76" mass="7756">MTLAEVVLGRAGMPEDNVRRLAVGVGMVVLGLGYGVLSGNDFVGGTVMLTGMVSGGIQALITAFNPPGPGSSYFRR</sequence>
<evidence type="ECO:0000313" key="2">
    <source>
        <dbReference type="EMBL" id="OGD03369.1"/>
    </source>
</evidence>
<keyword evidence="1" id="KW-1133">Transmembrane helix</keyword>
<dbReference type="STRING" id="1797259.A2989_00875"/>
<evidence type="ECO:0000256" key="1">
    <source>
        <dbReference type="SAM" id="Phobius"/>
    </source>
</evidence>